<reference evidence="4 5" key="1">
    <citation type="submission" date="2024-01" db="EMBL/GenBank/DDBJ databases">
        <title>The genomes of 5 underutilized Papilionoideae crops provide insights into root nodulation and disease resistanc.</title>
        <authorList>
            <person name="Jiang F."/>
        </authorList>
    </citation>
    <scope>NUCLEOTIDE SEQUENCE [LARGE SCALE GENOMIC DNA]</scope>
    <source>
        <strain evidence="4">DUOXIRENSHENG_FW03</strain>
        <tissue evidence="4">Leaves</tissue>
    </source>
</reference>
<dbReference type="GO" id="GO:0005654">
    <property type="term" value="C:nucleoplasm"/>
    <property type="evidence" value="ECO:0007669"/>
    <property type="project" value="TreeGrafter"/>
</dbReference>
<dbReference type="GO" id="GO:0017053">
    <property type="term" value="C:transcription repressor complex"/>
    <property type="evidence" value="ECO:0007669"/>
    <property type="project" value="InterPro"/>
</dbReference>
<proteinExistence type="predicted"/>
<protein>
    <recommendedName>
        <fullName evidence="3">DIRP domain-containing protein</fullName>
    </recommendedName>
</protein>
<comment type="caution">
    <text evidence="4">The sequence shown here is derived from an EMBL/GenBank/DDBJ whole genome shotgun (WGS) entry which is preliminary data.</text>
</comment>
<dbReference type="PANTHER" id="PTHR21689">
    <property type="entry name" value="LIN-9"/>
    <property type="match status" value="1"/>
</dbReference>
<gene>
    <name evidence="4" type="ORF">VNO78_18368</name>
</gene>
<dbReference type="InterPro" id="IPR033471">
    <property type="entry name" value="DIRP"/>
</dbReference>
<sequence>MVVCHLIGFVDGACLNGIIAQLIIQFSKREFMEYLNQVSRIPRLTRFEWNVIKSSLGQPRRFSEHFLIGEKDKLKQYRESVRKHYSELRTGVRDELPIDLAKSICWTTRNCSPPKKERFTMMCRHTGENDFVKMFKGEKGSSIYRNFSPVSILKHRKATAPRKAGDSSEK</sequence>
<dbReference type="PANTHER" id="PTHR21689:SF5">
    <property type="entry name" value="PROTEIN ALWAYS EARLY 1-RELATED"/>
    <property type="match status" value="1"/>
</dbReference>
<name>A0AAN9SIN6_PSOTE</name>
<dbReference type="AlphaFoldDB" id="A0AAN9SIN6"/>
<dbReference type="GO" id="GO:0003677">
    <property type="term" value="F:DNA binding"/>
    <property type="evidence" value="ECO:0007669"/>
    <property type="project" value="TreeGrafter"/>
</dbReference>
<dbReference type="Pfam" id="PF06584">
    <property type="entry name" value="DIRP"/>
    <property type="match status" value="1"/>
</dbReference>
<evidence type="ECO:0000313" key="5">
    <source>
        <dbReference type="Proteomes" id="UP001386955"/>
    </source>
</evidence>
<dbReference type="Proteomes" id="UP001386955">
    <property type="component" value="Unassembled WGS sequence"/>
</dbReference>
<evidence type="ECO:0000256" key="2">
    <source>
        <dbReference type="ARBA" id="ARBA00023242"/>
    </source>
</evidence>
<dbReference type="SMART" id="SM01135">
    <property type="entry name" value="DIRP"/>
    <property type="match status" value="1"/>
</dbReference>
<comment type="subcellular location">
    <subcellularLocation>
        <location evidence="1">Nucleus</location>
    </subcellularLocation>
</comment>
<dbReference type="GO" id="GO:0006357">
    <property type="term" value="P:regulation of transcription by RNA polymerase II"/>
    <property type="evidence" value="ECO:0007669"/>
    <property type="project" value="TreeGrafter"/>
</dbReference>
<evidence type="ECO:0000259" key="3">
    <source>
        <dbReference type="SMART" id="SM01135"/>
    </source>
</evidence>
<evidence type="ECO:0000313" key="4">
    <source>
        <dbReference type="EMBL" id="KAK7397201.1"/>
    </source>
</evidence>
<feature type="domain" description="DIRP" evidence="3">
    <location>
        <begin position="26"/>
        <end position="116"/>
    </location>
</feature>
<dbReference type="GO" id="GO:0006351">
    <property type="term" value="P:DNA-templated transcription"/>
    <property type="evidence" value="ECO:0007669"/>
    <property type="project" value="InterPro"/>
</dbReference>
<organism evidence="4 5">
    <name type="scientific">Psophocarpus tetragonolobus</name>
    <name type="common">Winged bean</name>
    <name type="synonym">Dolichos tetragonolobus</name>
    <dbReference type="NCBI Taxonomy" id="3891"/>
    <lineage>
        <taxon>Eukaryota</taxon>
        <taxon>Viridiplantae</taxon>
        <taxon>Streptophyta</taxon>
        <taxon>Embryophyta</taxon>
        <taxon>Tracheophyta</taxon>
        <taxon>Spermatophyta</taxon>
        <taxon>Magnoliopsida</taxon>
        <taxon>eudicotyledons</taxon>
        <taxon>Gunneridae</taxon>
        <taxon>Pentapetalae</taxon>
        <taxon>rosids</taxon>
        <taxon>fabids</taxon>
        <taxon>Fabales</taxon>
        <taxon>Fabaceae</taxon>
        <taxon>Papilionoideae</taxon>
        <taxon>50 kb inversion clade</taxon>
        <taxon>NPAAA clade</taxon>
        <taxon>indigoferoid/millettioid clade</taxon>
        <taxon>Phaseoleae</taxon>
        <taxon>Psophocarpus</taxon>
    </lineage>
</organism>
<evidence type="ECO:0000256" key="1">
    <source>
        <dbReference type="ARBA" id="ARBA00004123"/>
    </source>
</evidence>
<dbReference type="GO" id="GO:0051726">
    <property type="term" value="P:regulation of cell cycle"/>
    <property type="evidence" value="ECO:0007669"/>
    <property type="project" value="TreeGrafter"/>
</dbReference>
<keyword evidence="2" id="KW-0539">Nucleus</keyword>
<accession>A0AAN9SIN6</accession>
<dbReference type="EMBL" id="JAYMYS010000004">
    <property type="protein sequence ID" value="KAK7397201.1"/>
    <property type="molecule type" value="Genomic_DNA"/>
</dbReference>
<keyword evidence="5" id="KW-1185">Reference proteome</keyword>
<dbReference type="InterPro" id="IPR010561">
    <property type="entry name" value="LIN-9/ALY1"/>
</dbReference>